<dbReference type="AlphaFoldDB" id="A0A0L6Z8A5"/>
<protein>
    <submittedName>
        <fullName evidence="2">Uncharacterized protein</fullName>
    </submittedName>
</protein>
<feature type="transmembrane region" description="Helical" evidence="1">
    <location>
        <begin position="6"/>
        <end position="25"/>
    </location>
</feature>
<organism evidence="2 3">
    <name type="scientific">Clostridium homopropionicum DSM 5847</name>
    <dbReference type="NCBI Taxonomy" id="1121318"/>
    <lineage>
        <taxon>Bacteria</taxon>
        <taxon>Bacillati</taxon>
        <taxon>Bacillota</taxon>
        <taxon>Clostridia</taxon>
        <taxon>Eubacteriales</taxon>
        <taxon>Clostridiaceae</taxon>
        <taxon>Clostridium</taxon>
    </lineage>
</organism>
<keyword evidence="1" id="KW-0472">Membrane</keyword>
<accession>A0A0L6Z8A5</accession>
<evidence type="ECO:0000256" key="1">
    <source>
        <dbReference type="SAM" id="Phobius"/>
    </source>
</evidence>
<reference evidence="3" key="1">
    <citation type="submission" date="2015-08" db="EMBL/GenBank/DDBJ databases">
        <title>Genome sequence of the strict anaerobe Clostridium homopropionicum LuHBu1 (DSM 5847T).</title>
        <authorList>
            <person name="Poehlein A."/>
            <person name="Beck M."/>
            <person name="Schiel-Bengelsdorf B."/>
            <person name="Bengelsdorf F.R."/>
            <person name="Daniel R."/>
            <person name="Duerre P."/>
        </authorList>
    </citation>
    <scope>NUCLEOTIDE SEQUENCE [LARGE SCALE GENOMIC DNA]</scope>
    <source>
        <strain evidence="3">DSM 5847</strain>
    </source>
</reference>
<dbReference type="STRING" id="36844.SAMN04488501_10658"/>
<dbReference type="RefSeq" id="WP_052221820.1">
    <property type="nucleotide sequence ID" value="NZ_LHUR01000027.1"/>
</dbReference>
<keyword evidence="1" id="KW-0812">Transmembrane</keyword>
<dbReference type="PATRIC" id="fig|1121318.3.peg.2314"/>
<comment type="caution">
    <text evidence="2">The sequence shown here is derived from an EMBL/GenBank/DDBJ whole genome shotgun (WGS) entry which is preliminary data.</text>
</comment>
<dbReference type="Proteomes" id="UP000037043">
    <property type="component" value="Unassembled WGS sequence"/>
</dbReference>
<name>A0A0L6Z8A5_9CLOT</name>
<sequence length="142" mass="15586">MSKKSAATIIILTLCLCASICILGYKNLSLKIETKGGLETSSLSYLLADNNGESEYSYSVELTNTNGKDIFIKTIEPSINESIKNKILSKETTVIVNKNIKPNGKIQVNGKIIIDTSEIFAQDIQNLITDIKISTEETVKLK</sequence>
<keyword evidence="1" id="KW-1133">Transmembrane helix</keyword>
<keyword evidence="3" id="KW-1185">Reference proteome</keyword>
<gene>
    <name evidence="2" type="ORF">CLHOM_23010</name>
</gene>
<evidence type="ECO:0000313" key="3">
    <source>
        <dbReference type="Proteomes" id="UP000037043"/>
    </source>
</evidence>
<evidence type="ECO:0000313" key="2">
    <source>
        <dbReference type="EMBL" id="KOA19195.1"/>
    </source>
</evidence>
<proteinExistence type="predicted"/>
<dbReference type="EMBL" id="LHUR01000027">
    <property type="protein sequence ID" value="KOA19195.1"/>
    <property type="molecule type" value="Genomic_DNA"/>
</dbReference>